<sequence length="1396" mass="143058">NTDVDSYNFTVDVSDTTPTISVDTTDGVVSEAALPDGTSPGGAEGLTASGTFDIDANGTDTSGGDTLAKVEVQNENGAWVDVTGGGTVSGDYGELVVSVDGSGNYSWTYTLSDNTTDHTDTSTTDGDGDRGADDTVPDNFGVRVTDSDGDQSTSTFSVTVEDDGPVAEDDTDCIEVSIDAVPPQNIGIVMDFSGSVSSTERAAQVDSVKAFAATLFGGNPNVTISIVAFDDDAGTVGVFTDLASLNTAMDAAADGTFTQPDGNSYSGGSVTDFEAGLEELFSNTGGAGYAEQPGANNQIFFLSDGNRNDGASSLSSNNVSLDNNGKALLNSGAIELTAVAIGDSVSPQTFEDFFGVGIVDAPSEVVTTAFADLADALNGNVGSSGNVATGNVITGVDVANGDANPTDGNADDLGADGFGSITWDNVTGGTTVVGEYGTLTVDADGNYSYALDYADPDVIALAGGATLTETFTYTVKDGDGDGDTATLTITLKNTDQDVEITNLIPEAQGGDAVVDEDNLADGSSPDAGALTQTGDFNISAPDGLDDLTINGEAVITNGVFTPVTITTPEGNSLEITAFNPADGKVSYSYTLVDNSTGHGPADNGENNLFDNLNVTVTDVDGDSASSTLSIKIVDDVPTAADDAVETTTDNSVLPQNIAFVVDESGSVGQTNYQAQIDGVRTFITDLVTNGAPEKLAFSLVTFGSNAEDYGSFVFQDNGVGGIDLDDFVRINGDGTLSSTTLDDTLTTVRGNYDNGGSTNYDAGMQSLFSSNSEYLTNPITDLPLSQNHLYFISDGEPNTTNTSNDNEIDQDVATAIVNNAVQVTGIGIGTSSGVQDGLEDYFLNQGGGDNNNPSIPGDQYSFVSVPNFANLAAELLAASGTSQQIASGSLVANDDLGADGASVTAISIDGVPATFNGSTNSWELDGATFEFGYNAATDEFILIFDEGEATDLTVNYTITDGDGDTSSAVLNITAAEPLSAVDDSIITNITSGDIEIPDWVLTQNDGGSSARDISGVSNASGGSMSHDGSADETTFTLADYSFGTGYTVVNEASNDGWNNPTNDTRATAVDLTDRSQWGPVTDGNAGNVKNAALPSILFKGDINNRNNGNNRDYDMVAVSLLAGEKLILDIDNGIGGSSSQSVDARVRLYDSSGVELAENDDAGITNGGAGSTDNRDSYLEYTASSDGTYYVRVESYYNDDDGDYDLWLSVDNSGVSTPTPGFDYTVEDGADSDDASVVISTVDSLTLTGTDDGEILIGGSLADIINAGGGDDILIGGTGANVLTGGTGSDTFVLSDISSQDVITDFNGTADDGEGDVLNLHDLLLEVGLDQAAIDGLNDGNISDHVQLDSNAGITTVSVSSDGSSFTTVATLNGVGDNEIIKVQVDDDHILNLTTL</sequence>
<dbReference type="STRING" id="1549748.WH95_19980"/>
<dbReference type="CDD" id="cd00198">
    <property type="entry name" value="vWFA"/>
    <property type="match status" value="2"/>
</dbReference>
<organism evidence="3 4">
    <name type="scientific">Kiloniella litopenaei</name>
    <dbReference type="NCBI Taxonomy" id="1549748"/>
    <lineage>
        <taxon>Bacteria</taxon>
        <taxon>Pseudomonadati</taxon>
        <taxon>Pseudomonadota</taxon>
        <taxon>Alphaproteobacteria</taxon>
        <taxon>Rhodospirillales</taxon>
        <taxon>Kiloniellaceae</taxon>
        <taxon>Kiloniella</taxon>
    </lineage>
</organism>
<dbReference type="InterPro" id="IPR007280">
    <property type="entry name" value="Peptidase_C_arc/bac"/>
</dbReference>
<dbReference type="SMART" id="SM00327">
    <property type="entry name" value="VWA"/>
    <property type="match status" value="2"/>
</dbReference>
<dbReference type="NCBIfam" id="TIGR03661">
    <property type="entry name" value="T1SS_VCA0849"/>
    <property type="match status" value="1"/>
</dbReference>
<dbReference type="PATRIC" id="fig|1549748.8.peg.3627"/>
<dbReference type="Gene3D" id="3.40.50.410">
    <property type="entry name" value="von Willebrand factor, type A domain"/>
    <property type="match status" value="2"/>
</dbReference>
<dbReference type="InterPro" id="IPR036465">
    <property type="entry name" value="vWFA_dom_sf"/>
</dbReference>
<dbReference type="Pfam" id="PF04151">
    <property type="entry name" value="PPC"/>
    <property type="match status" value="1"/>
</dbReference>
<feature type="region of interest" description="Disordered" evidence="1">
    <location>
        <begin position="113"/>
        <end position="136"/>
    </location>
</feature>
<protein>
    <recommendedName>
        <fullName evidence="2">VWFA domain-containing protein</fullName>
    </recommendedName>
</protein>
<dbReference type="InterPro" id="IPR011049">
    <property type="entry name" value="Serralysin-like_metalloprot_C"/>
</dbReference>
<dbReference type="OrthoDB" id="8335338at2"/>
<dbReference type="InterPro" id="IPR010221">
    <property type="entry name" value="VCBS_dom"/>
</dbReference>
<evidence type="ECO:0000313" key="3">
    <source>
        <dbReference type="EMBL" id="KKJ75144.1"/>
    </source>
</evidence>
<dbReference type="InterPro" id="IPR002035">
    <property type="entry name" value="VWF_A"/>
</dbReference>
<dbReference type="SUPFAM" id="SSF53300">
    <property type="entry name" value="vWA-like"/>
    <property type="match status" value="2"/>
</dbReference>
<dbReference type="Pfam" id="PF00092">
    <property type="entry name" value="VWA"/>
    <property type="match status" value="1"/>
</dbReference>
<feature type="domain" description="VWFA" evidence="2">
    <location>
        <begin position="656"/>
        <end position="885"/>
    </location>
</feature>
<comment type="caution">
    <text evidence="3">The sequence shown here is derived from an EMBL/GenBank/DDBJ whole genome shotgun (WGS) entry which is preliminary data.</text>
</comment>
<keyword evidence="4" id="KW-1185">Reference proteome</keyword>
<dbReference type="EMBL" id="LANI01000045">
    <property type="protein sequence ID" value="KKJ75144.1"/>
    <property type="molecule type" value="Genomic_DNA"/>
</dbReference>
<evidence type="ECO:0000259" key="2">
    <source>
        <dbReference type="PROSITE" id="PS50234"/>
    </source>
</evidence>
<dbReference type="Pfam" id="PF13519">
    <property type="entry name" value="VWA_2"/>
    <property type="match status" value="1"/>
</dbReference>
<dbReference type="InterPro" id="IPR013783">
    <property type="entry name" value="Ig-like_fold"/>
</dbReference>
<name>A0A0M2R3Y6_9PROT</name>
<accession>A0A0M2R3Y6</accession>
<evidence type="ECO:0000256" key="1">
    <source>
        <dbReference type="SAM" id="MobiDB-lite"/>
    </source>
</evidence>
<dbReference type="NCBIfam" id="TIGR01965">
    <property type="entry name" value="VCBS_repeat"/>
    <property type="match status" value="1"/>
</dbReference>
<dbReference type="SUPFAM" id="SSF51120">
    <property type="entry name" value="beta-Roll"/>
    <property type="match status" value="1"/>
</dbReference>
<evidence type="ECO:0000313" key="4">
    <source>
        <dbReference type="Proteomes" id="UP000034491"/>
    </source>
</evidence>
<dbReference type="RefSeq" id="WP_046510197.1">
    <property type="nucleotide sequence ID" value="NZ_LANI01000045.1"/>
</dbReference>
<gene>
    <name evidence="3" type="ORF">WH95_19980</name>
</gene>
<feature type="domain" description="VWFA" evidence="2">
    <location>
        <begin position="185"/>
        <end position="381"/>
    </location>
</feature>
<feature type="non-terminal residue" evidence="3">
    <location>
        <position position="1"/>
    </location>
</feature>
<dbReference type="Proteomes" id="UP000034491">
    <property type="component" value="Unassembled WGS sequence"/>
</dbReference>
<dbReference type="PROSITE" id="PS50234">
    <property type="entry name" value="VWFA"/>
    <property type="match status" value="2"/>
</dbReference>
<reference evidence="3 4" key="1">
    <citation type="submission" date="2015-03" db="EMBL/GenBank/DDBJ databases">
        <title>Genome sequence of Kiloniella sp. P1-1, isolated from the gut microflora of Pacific white shrimp, Penaeus vannamei.</title>
        <authorList>
            <person name="Shao Z."/>
            <person name="Wang L."/>
            <person name="Li X."/>
        </authorList>
    </citation>
    <scope>NUCLEOTIDE SEQUENCE [LARGE SCALE GENOMIC DNA]</scope>
    <source>
        <strain evidence="3 4">P1-1</strain>
    </source>
</reference>
<dbReference type="Gene3D" id="2.60.120.380">
    <property type="match status" value="1"/>
</dbReference>
<dbReference type="Pfam" id="PF17963">
    <property type="entry name" value="Big_9"/>
    <property type="match status" value="1"/>
</dbReference>
<dbReference type="Gene3D" id="2.60.40.10">
    <property type="entry name" value="Immunoglobulins"/>
    <property type="match status" value="1"/>
</dbReference>
<dbReference type="InterPro" id="IPR019960">
    <property type="entry name" value="T1SS_VCA0849"/>
</dbReference>
<proteinExistence type="predicted"/>